<evidence type="ECO:0000313" key="15">
    <source>
        <dbReference type="Proteomes" id="UP001432027"/>
    </source>
</evidence>
<evidence type="ECO:0000256" key="3">
    <source>
        <dbReference type="ARBA" id="ARBA00022448"/>
    </source>
</evidence>
<dbReference type="Proteomes" id="UP001432027">
    <property type="component" value="Unassembled WGS sequence"/>
</dbReference>
<dbReference type="Pfam" id="PF00858">
    <property type="entry name" value="ASC"/>
    <property type="match status" value="1"/>
</dbReference>
<keyword evidence="12 13" id="KW-0407">Ion channel</keyword>
<evidence type="ECO:0000256" key="11">
    <source>
        <dbReference type="ARBA" id="ARBA00023201"/>
    </source>
</evidence>
<organism evidence="14 15">
    <name type="scientific">Pristionchus entomophagus</name>
    <dbReference type="NCBI Taxonomy" id="358040"/>
    <lineage>
        <taxon>Eukaryota</taxon>
        <taxon>Metazoa</taxon>
        <taxon>Ecdysozoa</taxon>
        <taxon>Nematoda</taxon>
        <taxon>Chromadorea</taxon>
        <taxon>Rhabditida</taxon>
        <taxon>Rhabditina</taxon>
        <taxon>Diplogasteromorpha</taxon>
        <taxon>Diplogasteroidea</taxon>
        <taxon>Neodiplogasteridae</taxon>
        <taxon>Pristionchus</taxon>
    </lineage>
</organism>
<keyword evidence="4 13" id="KW-0894">Sodium channel</keyword>
<proteinExistence type="inferred from homology"/>
<feature type="non-terminal residue" evidence="14">
    <location>
        <position position="160"/>
    </location>
</feature>
<keyword evidence="10" id="KW-0325">Glycoprotein</keyword>
<reference evidence="14" key="1">
    <citation type="submission" date="2023-10" db="EMBL/GenBank/DDBJ databases">
        <title>Genome assembly of Pristionchus species.</title>
        <authorList>
            <person name="Yoshida K."/>
            <person name="Sommer R.J."/>
        </authorList>
    </citation>
    <scope>NUCLEOTIDE SEQUENCE</scope>
    <source>
        <strain evidence="14">RS0144</strain>
    </source>
</reference>
<evidence type="ECO:0000256" key="7">
    <source>
        <dbReference type="ARBA" id="ARBA00023053"/>
    </source>
</evidence>
<dbReference type="AlphaFoldDB" id="A0AAV5SJM9"/>
<comment type="similarity">
    <text evidence="2 13">Belongs to the amiloride-sensitive sodium channel (TC 1.A.6) family.</text>
</comment>
<keyword evidence="6" id="KW-1133">Transmembrane helix</keyword>
<gene>
    <name evidence="14" type="ORF">PENTCL1PPCAC_4503</name>
</gene>
<evidence type="ECO:0000256" key="8">
    <source>
        <dbReference type="ARBA" id="ARBA00023065"/>
    </source>
</evidence>
<keyword evidence="7" id="KW-0915">Sodium</keyword>
<evidence type="ECO:0000256" key="4">
    <source>
        <dbReference type="ARBA" id="ARBA00022461"/>
    </source>
</evidence>
<keyword evidence="11 13" id="KW-0739">Sodium transport</keyword>
<evidence type="ECO:0000256" key="2">
    <source>
        <dbReference type="ARBA" id="ARBA00007193"/>
    </source>
</evidence>
<evidence type="ECO:0000256" key="12">
    <source>
        <dbReference type="ARBA" id="ARBA00023303"/>
    </source>
</evidence>
<keyword evidence="3 13" id="KW-0813">Transport</keyword>
<evidence type="ECO:0000256" key="1">
    <source>
        <dbReference type="ARBA" id="ARBA00004141"/>
    </source>
</evidence>
<evidence type="ECO:0000256" key="9">
    <source>
        <dbReference type="ARBA" id="ARBA00023136"/>
    </source>
</evidence>
<evidence type="ECO:0000256" key="5">
    <source>
        <dbReference type="ARBA" id="ARBA00022692"/>
    </source>
</evidence>
<evidence type="ECO:0000256" key="10">
    <source>
        <dbReference type="ARBA" id="ARBA00023180"/>
    </source>
</evidence>
<dbReference type="EMBL" id="BTSX01000002">
    <property type="protein sequence ID" value="GMS82328.1"/>
    <property type="molecule type" value="Genomic_DNA"/>
</dbReference>
<evidence type="ECO:0000256" key="13">
    <source>
        <dbReference type="RuleBase" id="RU000679"/>
    </source>
</evidence>
<keyword evidence="15" id="KW-1185">Reference proteome</keyword>
<dbReference type="InterPro" id="IPR001873">
    <property type="entry name" value="ENaC"/>
</dbReference>
<keyword evidence="8 13" id="KW-0406">Ion transport</keyword>
<dbReference type="GO" id="GO:0016020">
    <property type="term" value="C:membrane"/>
    <property type="evidence" value="ECO:0007669"/>
    <property type="project" value="UniProtKB-SubCell"/>
</dbReference>
<feature type="non-terminal residue" evidence="14">
    <location>
        <position position="1"/>
    </location>
</feature>
<evidence type="ECO:0000256" key="6">
    <source>
        <dbReference type="ARBA" id="ARBA00022989"/>
    </source>
</evidence>
<name>A0AAV5SJM9_9BILA</name>
<comment type="subcellular location">
    <subcellularLocation>
        <location evidence="1">Membrane</location>
        <topology evidence="1">Multi-pass membrane protein</topology>
    </subcellularLocation>
</comment>
<keyword evidence="9" id="KW-0472">Membrane</keyword>
<keyword evidence="5 13" id="KW-0812">Transmembrane</keyword>
<dbReference type="Gene3D" id="2.60.470.10">
    <property type="entry name" value="Acid-sensing ion channels like domains"/>
    <property type="match status" value="1"/>
</dbReference>
<comment type="caution">
    <text evidence="14">The sequence shown here is derived from an EMBL/GenBank/DDBJ whole genome shotgun (WGS) entry which is preliminary data.</text>
</comment>
<evidence type="ECO:0000313" key="14">
    <source>
        <dbReference type="EMBL" id="GMS82328.1"/>
    </source>
</evidence>
<sequence length="160" mass="17644">NIFGGNIEADLVKENDDFLRFQAANPNFTINNFFAEAGFECSEILKLCSFAGRPFDCCQYATTIMTDLGLCQVLNLQASPTVWMRKQTTSSEEGGLQIVLDAHLEELIDDSLNSEPVFTTRFENGFKLYVEEVDASTYNPSTGIVVSPGDIIYTGVSLTT</sequence>
<accession>A0AAV5SJM9</accession>
<dbReference type="GO" id="GO:0005272">
    <property type="term" value="F:sodium channel activity"/>
    <property type="evidence" value="ECO:0007669"/>
    <property type="project" value="UniProtKB-KW"/>
</dbReference>
<protein>
    <submittedName>
        <fullName evidence="14">Uncharacterized protein</fullName>
    </submittedName>
</protein>